<evidence type="ECO:0000256" key="2">
    <source>
        <dbReference type="ARBA" id="ARBA00007243"/>
    </source>
</evidence>
<feature type="region of interest" description="Disordered" evidence="11">
    <location>
        <begin position="164"/>
        <end position="188"/>
    </location>
</feature>
<dbReference type="EMBL" id="SPRC01000007">
    <property type="protein sequence ID" value="TIB81562.1"/>
    <property type="molecule type" value="Genomic_DNA"/>
</dbReference>
<dbReference type="SUPFAM" id="SSF54928">
    <property type="entry name" value="RNA-binding domain, RBD"/>
    <property type="match status" value="2"/>
</dbReference>
<proteinExistence type="inferred from homology"/>
<dbReference type="OrthoDB" id="266020at2759"/>
<dbReference type="InterPro" id="IPR012677">
    <property type="entry name" value="Nucleotide-bd_a/b_plait_sf"/>
</dbReference>
<evidence type="ECO:0000259" key="12">
    <source>
        <dbReference type="PROSITE" id="PS50102"/>
    </source>
</evidence>
<evidence type="ECO:0000313" key="22">
    <source>
        <dbReference type="Proteomes" id="UP000309601"/>
    </source>
</evidence>
<keyword evidence="7" id="KW-0508">mRNA splicing</keyword>
<dbReference type="Proteomes" id="UP000310685">
    <property type="component" value="Unassembled WGS sequence"/>
</dbReference>
<dbReference type="PANTHER" id="PTHR23189">
    <property type="entry name" value="RNA RECOGNITION MOTIF-CONTAINING"/>
    <property type="match status" value="1"/>
</dbReference>
<feature type="region of interest" description="Disordered" evidence="11">
    <location>
        <begin position="1"/>
        <end position="26"/>
    </location>
</feature>
<evidence type="ECO:0000313" key="18">
    <source>
        <dbReference type="EMBL" id="TIC70681.1"/>
    </source>
</evidence>
<evidence type="ECO:0000256" key="10">
    <source>
        <dbReference type="PROSITE-ProRule" id="PRU00176"/>
    </source>
</evidence>
<dbReference type="EMBL" id="SPRV01000006">
    <property type="protein sequence ID" value="TIC70681.1"/>
    <property type="molecule type" value="Genomic_DNA"/>
</dbReference>
<dbReference type="GO" id="GO:0030532">
    <property type="term" value="C:small nuclear ribonucleoprotein complex"/>
    <property type="evidence" value="ECO:0007669"/>
    <property type="project" value="UniProtKB-ARBA"/>
</dbReference>
<dbReference type="Gene3D" id="3.30.70.330">
    <property type="match status" value="2"/>
</dbReference>
<dbReference type="GO" id="GO:0008380">
    <property type="term" value="P:RNA splicing"/>
    <property type="evidence" value="ECO:0007669"/>
    <property type="project" value="UniProtKB-KW"/>
</dbReference>
<dbReference type="SMART" id="SM00360">
    <property type="entry name" value="RRM"/>
    <property type="match status" value="2"/>
</dbReference>
<evidence type="ECO:0000313" key="23">
    <source>
        <dbReference type="Proteomes" id="UP000310685"/>
    </source>
</evidence>
<keyword evidence="5" id="KW-0677">Repeat</keyword>
<keyword evidence="9" id="KW-0687">Ribonucleoprotein</keyword>
<keyword evidence="8" id="KW-0539">Nucleus</keyword>
<dbReference type="CDD" id="cd12247">
    <property type="entry name" value="RRM2_U1A_like"/>
    <property type="match status" value="1"/>
</dbReference>
<organism evidence="16 24">
    <name type="scientific">Wallemia mellicola</name>
    <dbReference type="NCBI Taxonomy" id="1708541"/>
    <lineage>
        <taxon>Eukaryota</taxon>
        <taxon>Fungi</taxon>
        <taxon>Dikarya</taxon>
        <taxon>Basidiomycota</taxon>
        <taxon>Wallemiomycotina</taxon>
        <taxon>Wallemiomycetes</taxon>
        <taxon>Wallemiales</taxon>
        <taxon>Wallemiaceae</taxon>
        <taxon>Wallemia</taxon>
    </lineage>
</organism>
<evidence type="ECO:0000313" key="14">
    <source>
        <dbReference type="EMBL" id="TIC04754.1"/>
    </source>
</evidence>
<accession>A0A4T0SLK0</accession>
<evidence type="ECO:0000313" key="13">
    <source>
        <dbReference type="EMBL" id="TIB81562.1"/>
    </source>
</evidence>
<keyword evidence="6 10" id="KW-0694">RNA-binding</keyword>
<protein>
    <submittedName>
        <fullName evidence="16">RNA-binding domain-containing protein</fullName>
    </submittedName>
</protein>
<feature type="domain" description="RRM" evidence="12">
    <location>
        <begin position="44"/>
        <end position="123"/>
    </location>
</feature>
<evidence type="ECO:0000313" key="19">
    <source>
        <dbReference type="Proteomes" id="UP000305362"/>
    </source>
</evidence>
<comment type="caution">
    <text evidence="16">The sequence shown here is derived from an EMBL/GenBank/DDBJ whole genome shotgun (WGS) entry which is preliminary data.</text>
</comment>
<dbReference type="Pfam" id="PF00076">
    <property type="entry name" value="RRM_1"/>
    <property type="match status" value="2"/>
</dbReference>
<evidence type="ECO:0000313" key="17">
    <source>
        <dbReference type="EMBL" id="TIC69883.1"/>
    </source>
</evidence>
<dbReference type="Proteomes" id="UP000305362">
    <property type="component" value="Unassembled WGS sequence"/>
</dbReference>
<dbReference type="Proteomes" id="UP000305647">
    <property type="component" value="Unassembled WGS sequence"/>
</dbReference>
<dbReference type="Proteomes" id="UP000307169">
    <property type="component" value="Unassembled WGS sequence"/>
</dbReference>
<evidence type="ECO:0000256" key="9">
    <source>
        <dbReference type="ARBA" id="ARBA00023274"/>
    </source>
</evidence>
<reference evidence="19 20" key="1">
    <citation type="submission" date="2019-03" db="EMBL/GenBank/DDBJ databases">
        <title>Sequencing 25 genomes of Wallemia mellicola.</title>
        <authorList>
            <person name="Gostincar C."/>
        </authorList>
    </citation>
    <scope>NUCLEOTIDE SEQUENCE [LARGE SCALE GENOMIC DNA]</scope>
    <source>
        <strain evidence="14 21">EXF-1262</strain>
        <strain evidence="17 22">EXF-1274</strain>
        <strain evidence="18 19">EXF-1277</strain>
        <strain evidence="13 23">EXF-6152</strain>
        <strain evidence="16 24">EXF-757</strain>
        <strain evidence="15 20">EXF-8738</strain>
    </source>
</reference>
<dbReference type="AlphaFoldDB" id="A0A4T0SLK0"/>
<dbReference type="InterPro" id="IPR035979">
    <property type="entry name" value="RBD_domain_sf"/>
</dbReference>
<evidence type="ECO:0000313" key="20">
    <source>
        <dbReference type="Proteomes" id="UP000305647"/>
    </source>
</evidence>
<dbReference type="EMBL" id="SPRX01000003">
    <property type="protein sequence ID" value="TIC69554.1"/>
    <property type="molecule type" value="Genomic_DNA"/>
</dbReference>
<evidence type="ECO:0000256" key="3">
    <source>
        <dbReference type="ARBA" id="ARBA00022664"/>
    </source>
</evidence>
<dbReference type="CDD" id="cd12246">
    <property type="entry name" value="RRM1_U1A_like"/>
    <property type="match status" value="1"/>
</dbReference>
<evidence type="ECO:0000256" key="11">
    <source>
        <dbReference type="SAM" id="MobiDB-lite"/>
    </source>
</evidence>
<evidence type="ECO:0000313" key="15">
    <source>
        <dbReference type="EMBL" id="TIC32796.1"/>
    </source>
</evidence>
<dbReference type="FunFam" id="3.30.70.330:FF:000039">
    <property type="entry name" value="U1 small nuclear ribonucleoprotein A"/>
    <property type="match status" value="1"/>
</dbReference>
<dbReference type="EMBL" id="SPRO01000007">
    <property type="protein sequence ID" value="TIC32796.1"/>
    <property type="molecule type" value="Genomic_DNA"/>
</dbReference>
<evidence type="ECO:0000256" key="4">
    <source>
        <dbReference type="ARBA" id="ARBA00022728"/>
    </source>
</evidence>
<comment type="subcellular location">
    <subcellularLocation>
        <location evidence="1">Nucleus</location>
    </subcellularLocation>
</comment>
<gene>
    <name evidence="16" type="ORF">E3Q01_00428</name>
    <name evidence="17" type="ORF">E3Q02_00797</name>
    <name evidence="18" type="ORF">E3Q03_00959</name>
    <name evidence="15" type="ORF">E3Q10_01040</name>
    <name evidence="14" type="ORF">E3Q17_00247</name>
    <name evidence="13" type="ORF">E3Q22_00985</name>
</gene>
<evidence type="ECO:0000313" key="21">
    <source>
        <dbReference type="Proteomes" id="UP000307169"/>
    </source>
</evidence>
<evidence type="ECO:0000256" key="8">
    <source>
        <dbReference type="ARBA" id="ARBA00023242"/>
    </source>
</evidence>
<evidence type="ECO:0000256" key="6">
    <source>
        <dbReference type="ARBA" id="ARBA00022884"/>
    </source>
</evidence>
<feature type="compositionally biased region" description="Polar residues" evidence="11">
    <location>
        <begin position="7"/>
        <end position="25"/>
    </location>
</feature>
<dbReference type="GO" id="GO:0003723">
    <property type="term" value="F:RNA binding"/>
    <property type="evidence" value="ECO:0007669"/>
    <property type="project" value="UniProtKB-UniRule"/>
</dbReference>
<evidence type="ECO:0000313" key="16">
    <source>
        <dbReference type="EMBL" id="TIC69554.1"/>
    </source>
</evidence>
<dbReference type="EMBL" id="SPRH01000002">
    <property type="protein sequence ID" value="TIC04754.1"/>
    <property type="molecule type" value="Genomic_DNA"/>
</dbReference>
<dbReference type="EMBL" id="SPRW01000005">
    <property type="protein sequence ID" value="TIC69883.1"/>
    <property type="molecule type" value="Genomic_DNA"/>
</dbReference>
<evidence type="ECO:0000256" key="5">
    <source>
        <dbReference type="ARBA" id="ARBA00022737"/>
    </source>
</evidence>
<evidence type="ECO:0000256" key="1">
    <source>
        <dbReference type="ARBA" id="ARBA00004123"/>
    </source>
</evidence>
<keyword evidence="4" id="KW-0747">Spliceosome</keyword>
<comment type="similarity">
    <text evidence="2">Belongs to the RRM U1 A/B'' family.</text>
</comment>
<dbReference type="Proteomes" id="UP000310708">
    <property type="component" value="Unassembled WGS sequence"/>
</dbReference>
<dbReference type="GO" id="GO:0005681">
    <property type="term" value="C:spliceosomal complex"/>
    <property type="evidence" value="ECO:0007669"/>
    <property type="project" value="UniProtKB-KW"/>
</dbReference>
<dbReference type="FunFam" id="3.30.70.330:FF:000029">
    <property type="entry name" value="U2 small nuclear ribonucleoprotein B"/>
    <property type="match status" value="1"/>
</dbReference>
<dbReference type="InterPro" id="IPR000504">
    <property type="entry name" value="RRM_dom"/>
</dbReference>
<dbReference type="GO" id="GO:0006397">
    <property type="term" value="P:mRNA processing"/>
    <property type="evidence" value="ECO:0007669"/>
    <property type="project" value="UniProtKB-KW"/>
</dbReference>
<dbReference type="Proteomes" id="UP000309601">
    <property type="component" value="Unassembled WGS sequence"/>
</dbReference>
<dbReference type="PROSITE" id="PS50102">
    <property type="entry name" value="RRM"/>
    <property type="match status" value="2"/>
</dbReference>
<feature type="domain" description="RRM" evidence="12">
    <location>
        <begin position="197"/>
        <end position="271"/>
    </location>
</feature>
<keyword evidence="3" id="KW-0507">mRNA processing</keyword>
<name>A0A4T0SLK0_9BASI</name>
<evidence type="ECO:0000256" key="7">
    <source>
        <dbReference type="ARBA" id="ARBA00023187"/>
    </source>
</evidence>
<evidence type="ECO:0000313" key="24">
    <source>
        <dbReference type="Proteomes" id="UP000310708"/>
    </source>
</evidence>
<sequence length="271" mass="30942">MSEKAEISTTDTQIEQPSETSTQINKVDVPQPALQAKLDGSENETIYVRNLNETVKLATMKESLRNLYSNFGEVLDVVAHKNIRMRGQAFIAFNNKHVAKRALTDTQNFPLYGQPLKVDFAKCNADAVFRRQKRTEELEKHLQQRKEAKPLKRKENYIRLMKSNRVKAGQPAERDEGTKAAQQKQQQMPDEYLPPNVILFIQNLPSGTSKEKLEEIFGQYPNLAEVRVIPARPDIAFVEYMDESSSSVAKDALNNYQIESDKPIKVTFARQ</sequence>